<evidence type="ECO:0000313" key="3">
    <source>
        <dbReference type="Proteomes" id="UP001163046"/>
    </source>
</evidence>
<reference evidence="2" key="1">
    <citation type="submission" date="2023-01" db="EMBL/GenBank/DDBJ databases">
        <title>Genome assembly of the deep-sea coral Lophelia pertusa.</title>
        <authorList>
            <person name="Herrera S."/>
            <person name="Cordes E."/>
        </authorList>
    </citation>
    <scope>NUCLEOTIDE SEQUENCE</scope>
    <source>
        <strain evidence="2">USNM1676648</strain>
        <tissue evidence="2">Polyp</tissue>
    </source>
</reference>
<accession>A0A9W9YWZ4</accession>
<dbReference type="EMBL" id="MU826870">
    <property type="protein sequence ID" value="KAJ7370234.1"/>
    <property type="molecule type" value="Genomic_DNA"/>
</dbReference>
<dbReference type="InterPro" id="IPR013680">
    <property type="entry name" value="VDCC_a2/dsu"/>
</dbReference>
<name>A0A9W9YWZ4_9CNID</name>
<keyword evidence="3" id="KW-1185">Reference proteome</keyword>
<comment type="caution">
    <text evidence="2">The sequence shown here is derived from an EMBL/GenBank/DDBJ whole genome shotgun (WGS) entry which is preliminary data.</text>
</comment>
<proteinExistence type="predicted"/>
<protein>
    <submittedName>
        <fullName evidence="2">Voltage-dependent calcium channel subunit alpha-2/delta-4</fullName>
    </submittedName>
</protein>
<dbReference type="Pfam" id="PF08473">
    <property type="entry name" value="VGCC_alpha2"/>
    <property type="match status" value="1"/>
</dbReference>
<evidence type="ECO:0000259" key="1">
    <source>
        <dbReference type="Pfam" id="PF08473"/>
    </source>
</evidence>
<sequence length="175" mass="19326">MQQLIRSDENSAAGVYNKVVLTDFQAVCQEKGGVNSGGTSFLLKPLLSLSAYTEWWTSKAVWSLLYFNLYSWIFSESGATTEATDDVPKNISCIRNITTYYSTKGDILENGTTTCEGCSRYHAVSSVSNSNLYLVVIDGICGQCSESAKDMGIPGEPRENILHKEYTIDNNEFIL</sequence>
<evidence type="ECO:0000313" key="2">
    <source>
        <dbReference type="EMBL" id="KAJ7370234.1"/>
    </source>
</evidence>
<dbReference type="Proteomes" id="UP001163046">
    <property type="component" value="Unassembled WGS sequence"/>
</dbReference>
<organism evidence="2 3">
    <name type="scientific">Desmophyllum pertusum</name>
    <dbReference type="NCBI Taxonomy" id="174260"/>
    <lineage>
        <taxon>Eukaryota</taxon>
        <taxon>Metazoa</taxon>
        <taxon>Cnidaria</taxon>
        <taxon>Anthozoa</taxon>
        <taxon>Hexacorallia</taxon>
        <taxon>Scleractinia</taxon>
        <taxon>Caryophylliina</taxon>
        <taxon>Caryophylliidae</taxon>
        <taxon>Desmophyllum</taxon>
    </lineage>
</organism>
<gene>
    <name evidence="2" type="primary">CACNA2D4_3</name>
    <name evidence="2" type="ORF">OS493_033580</name>
</gene>
<feature type="domain" description="Voltage-dependent calcium channel alpha-2/delta subunit conserved region" evidence="1">
    <location>
        <begin position="15"/>
        <end position="147"/>
    </location>
</feature>
<dbReference type="OrthoDB" id="10054666at2759"/>
<dbReference type="AlphaFoldDB" id="A0A9W9YWZ4"/>